<dbReference type="Gene3D" id="3.20.20.140">
    <property type="entry name" value="Metal-dependent hydrolases"/>
    <property type="match status" value="1"/>
</dbReference>
<comment type="similarity">
    <text evidence="1">Belongs to the metallo-dependent hydrolases superfamily.</text>
</comment>
<evidence type="ECO:0000259" key="2">
    <source>
        <dbReference type="Pfam" id="PF04909"/>
    </source>
</evidence>
<dbReference type="STRING" id="313628.LNTAR_18288"/>
<keyword evidence="4" id="KW-1185">Reference proteome</keyword>
<proteinExistence type="inferred from homology"/>
<evidence type="ECO:0000313" key="3">
    <source>
        <dbReference type="EMBL" id="EDM29726.1"/>
    </source>
</evidence>
<dbReference type="eggNOG" id="COG3618">
    <property type="taxonomic scope" value="Bacteria"/>
</dbReference>
<protein>
    <submittedName>
        <fullName evidence="3">Amidohydrolase 2</fullName>
    </submittedName>
</protein>
<dbReference type="PANTHER" id="PTHR43569">
    <property type="entry name" value="AMIDOHYDROLASE"/>
    <property type="match status" value="1"/>
</dbReference>
<feature type="domain" description="Amidohydrolase-related" evidence="2">
    <location>
        <begin position="3"/>
        <end position="272"/>
    </location>
</feature>
<dbReference type="Pfam" id="PF04909">
    <property type="entry name" value="Amidohydro_2"/>
    <property type="match status" value="1"/>
</dbReference>
<dbReference type="AlphaFoldDB" id="A6DFZ6"/>
<organism evidence="3 4">
    <name type="scientific">Lentisphaera araneosa HTCC2155</name>
    <dbReference type="NCBI Taxonomy" id="313628"/>
    <lineage>
        <taxon>Bacteria</taxon>
        <taxon>Pseudomonadati</taxon>
        <taxon>Lentisphaerota</taxon>
        <taxon>Lentisphaeria</taxon>
        <taxon>Lentisphaerales</taxon>
        <taxon>Lentisphaeraceae</taxon>
        <taxon>Lentisphaera</taxon>
    </lineage>
</organism>
<reference evidence="3 4" key="1">
    <citation type="journal article" date="2010" name="J. Bacteriol.">
        <title>Genome sequence of Lentisphaera araneosa HTCC2155T, the type species of the order Lentisphaerales in the phylum Lentisphaerae.</title>
        <authorList>
            <person name="Thrash J.C."/>
            <person name="Cho J.C."/>
            <person name="Vergin K.L."/>
            <person name="Morris R.M."/>
            <person name="Giovannoni S.J."/>
        </authorList>
    </citation>
    <scope>NUCLEOTIDE SEQUENCE [LARGE SCALE GENOMIC DNA]</scope>
    <source>
        <strain evidence="3 4">HTCC2155</strain>
    </source>
</reference>
<evidence type="ECO:0000256" key="1">
    <source>
        <dbReference type="ARBA" id="ARBA00038310"/>
    </source>
</evidence>
<dbReference type="Proteomes" id="UP000004947">
    <property type="component" value="Unassembled WGS sequence"/>
</dbReference>
<dbReference type="InterPro" id="IPR052350">
    <property type="entry name" value="Metallo-dep_Lactonases"/>
</dbReference>
<evidence type="ECO:0000313" key="4">
    <source>
        <dbReference type="Proteomes" id="UP000004947"/>
    </source>
</evidence>
<comment type="caution">
    <text evidence="3">The sequence shown here is derived from an EMBL/GenBank/DDBJ whole genome shotgun (WGS) entry which is preliminary data.</text>
</comment>
<dbReference type="EMBL" id="ABCK01000001">
    <property type="protein sequence ID" value="EDM29726.1"/>
    <property type="molecule type" value="Genomic_DNA"/>
</dbReference>
<dbReference type="SUPFAM" id="SSF51556">
    <property type="entry name" value="Metallo-dependent hydrolases"/>
    <property type="match status" value="1"/>
</dbReference>
<dbReference type="RefSeq" id="WP_007276845.1">
    <property type="nucleotide sequence ID" value="NZ_ABCK01000001.1"/>
</dbReference>
<keyword evidence="3" id="KW-0378">Hydrolase</keyword>
<name>A6DFZ6_9BACT</name>
<sequence>MRIDSHQHFWNYSVEEYDWIDDSMKVLRRDFLPPHLKEEFDQHQLDASVAVQARCTLEETRWLIDFTKEYDHVGGVVGWVDLKDEKLAEVLEEFKGEKKLCGFREILQGQEPEFMLDPDFIRGVKLLAEEGYSYDILVFPKHLKAVKQLLKELPEMRLVIDHIAKPLIGEGQIDEWAEDMNDIAKYPHVYCKLSGMVTETKPGWDQEDFTPYMEVIFNAFGEDRIMYGSDWPVCLLNASYSETYKIAHDFTTQFSDTAEAKVFGANAAKFYQI</sequence>
<gene>
    <name evidence="3" type="ORF">LNTAR_18288</name>
</gene>
<dbReference type="GO" id="GO:0016787">
    <property type="term" value="F:hydrolase activity"/>
    <property type="evidence" value="ECO:0007669"/>
    <property type="project" value="UniProtKB-KW"/>
</dbReference>
<dbReference type="InterPro" id="IPR032466">
    <property type="entry name" value="Metal_Hydrolase"/>
</dbReference>
<dbReference type="OrthoDB" id="9787654at2"/>
<accession>A6DFZ6</accession>
<dbReference type="InterPro" id="IPR006680">
    <property type="entry name" value="Amidohydro-rel"/>
</dbReference>
<dbReference type="PANTHER" id="PTHR43569:SF2">
    <property type="entry name" value="AMIDOHYDROLASE-RELATED DOMAIN-CONTAINING PROTEIN"/>
    <property type="match status" value="1"/>
</dbReference>